<comment type="caution">
    <text evidence="1">The sequence shown here is derived from an EMBL/GenBank/DDBJ whole genome shotgun (WGS) entry which is preliminary data.</text>
</comment>
<dbReference type="Proteomes" id="UP001172684">
    <property type="component" value="Unassembled WGS sequence"/>
</dbReference>
<keyword evidence="2" id="KW-1185">Reference proteome</keyword>
<name>A0ABQ9P9E7_9PEZI</name>
<proteinExistence type="predicted"/>
<evidence type="ECO:0000313" key="1">
    <source>
        <dbReference type="EMBL" id="KAJ9669503.1"/>
    </source>
</evidence>
<accession>A0ABQ9P9E7</accession>
<gene>
    <name evidence="1" type="ORF">H2201_000370</name>
</gene>
<evidence type="ECO:0000313" key="2">
    <source>
        <dbReference type="Proteomes" id="UP001172684"/>
    </source>
</evidence>
<reference evidence="1" key="1">
    <citation type="submission" date="2022-10" db="EMBL/GenBank/DDBJ databases">
        <title>Culturing micro-colonial fungi from biological soil crusts in the Mojave desert and describing Neophaeococcomyces mojavensis, and introducing the new genera and species Taxawa tesnikishii.</title>
        <authorList>
            <person name="Kurbessoian T."/>
            <person name="Stajich J.E."/>
        </authorList>
    </citation>
    <scope>NUCLEOTIDE SEQUENCE</scope>
    <source>
        <strain evidence="1">TK_1</strain>
    </source>
</reference>
<sequence length="97" mass="10811">MALAPLSHCSKRTSAALSDEQEMAFLNSLRKNTMPAAEDLILLREQTTRGSAAPSDEQEMAKPTTVRVLSEYDPDIRPQTGFGFPEKKWLILCVIFV</sequence>
<dbReference type="EMBL" id="JAPDRL010000002">
    <property type="protein sequence ID" value="KAJ9669503.1"/>
    <property type="molecule type" value="Genomic_DNA"/>
</dbReference>
<organism evidence="1 2">
    <name type="scientific">Coniosporium apollinis</name>
    <dbReference type="NCBI Taxonomy" id="61459"/>
    <lineage>
        <taxon>Eukaryota</taxon>
        <taxon>Fungi</taxon>
        <taxon>Dikarya</taxon>
        <taxon>Ascomycota</taxon>
        <taxon>Pezizomycotina</taxon>
        <taxon>Dothideomycetes</taxon>
        <taxon>Dothideomycetes incertae sedis</taxon>
        <taxon>Coniosporium</taxon>
    </lineage>
</organism>
<protein>
    <submittedName>
        <fullName evidence="1">Uncharacterized protein</fullName>
    </submittedName>
</protein>